<feature type="signal peptide" evidence="17">
    <location>
        <begin position="1"/>
        <end position="21"/>
    </location>
</feature>
<evidence type="ECO:0000313" key="20">
    <source>
        <dbReference type="Proteomes" id="UP000244005"/>
    </source>
</evidence>
<dbReference type="Gene3D" id="3.20.20.80">
    <property type="entry name" value="Glycosidases"/>
    <property type="match status" value="1"/>
</dbReference>
<dbReference type="Proteomes" id="UP000244005">
    <property type="component" value="Unassembled WGS sequence"/>
</dbReference>
<comment type="function">
    <text evidence="13">Glucosidase involved in the degradation of cellulosic biomass. Active on lichenan.</text>
</comment>
<dbReference type="InterPro" id="IPR001547">
    <property type="entry name" value="Glyco_hydro_5"/>
</dbReference>
<evidence type="ECO:0000256" key="6">
    <source>
        <dbReference type="ARBA" id="ARBA00022968"/>
    </source>
</evidence>
<feature type="domain" description="Glycoside hydrolase family 5" evidence="18">
    <location>
        <begin position="75"/>
        <end position="364"/>
    </location>
</feature>
<comment type="catalytic activity">
    <reaction evidence="12">
        <text>Successive hydrolysis of beta-D-glucose units from the non-reducing ends of (1-&gt;3)-beta-D-glucans, releasing alpha-glucose.</text>
        <dbReference type="EC" id="3.2.1.58"/>
    </reaction>
</comment>
<keyword evidence="9" id="KW-0325">Glycoprotein</keyword>
<keyword evidence="8" id="KW-0472">Membrane</keyword>
<evidence type="ECO:0000256" key="5">
    <source>
        <dbReference type="ARBA" id="ARBA00022801"/>
    </source>
</evidence>
<evidence type="ECO:0000256" key="15">
    <source>
        <dbReference type="ARBA" id="ARBA00041260"/>
    </source>
</evidence>
<dbReference type="InterPro" id="IPR017853">
    <property type="entry name" value="GH"/>
</dbReference>
<keyword evidence="20" id="KW-1185">Reference proteome</keyword>
<evidence type="ECO:0000256" key="14">
    <source>
        <dbReference type="ARBA" id="ARBA00038929"/>
    </source>
</evidence>
<dbReference type="AlphaFoldDB" id="A0A2R6W1Y7"/>
<dbReference type="OMA" id="LNEPALY"/>
<comment type="subcellular location">
    <subcellularLocation>
        <location evidence="1">Cell membrane</location>
        <topology evidence="1">Single-pass type II membrane protein</topology>
    </subcellularLocation>
</comment>
<keyword evidence="10 16" id="KW-0326">Glycosidase</keyword>
<evidence type="ECO:0000256" key="10">
    <source>
        <dbReference type="ARBA" id="ARBA00023295"/>
    </source>
</evidence>
<evidence type="ECO:0000256" key="3">
    <source>
        <dbReference type="ARBA" id="ARBA00022475"/>
    </source>
</evidence>
<keyword evidence="5 16" id="KW-0378">Hydrolase</keyword>
<dbReference type="SUPFAM" id="SSF51445">
    <property type="entry name" value="(Trans)glycosidases"/>
    <property type="match status" value="1"/>
</dbReference>
<dbReference type="PANTHER" id="PTHR31297">
    <property type="entry name" value="GLUCAN ENDO-1,6-BETA-GLUCOSIDASE B"/>
    <property type="match status" value="1"/>
</dbReference>
<dbReference type="EC" id="3.2.1.58" evidence="14"/>
<evidence type="ECO:0000256" key="11">
    <source>
        <dbReference type="ARBA" id="ARBA00023316"/>
    </source>
</evidence>
<evidence type="ECO:0000313" key="19">
    <source>
        <dbReference type="EMBL" id="PTQ27879.1"/>
    </source>
</evidence>
<keyword evidence="6" id="KW-0735">Signal-anchor</keyword>
<evidence type="ECO:0000256" key="2">
    <source>
        <dbReference type="ARBA" id="ARBA00005641"/>
    </source>
</evidence>
<evidence type="ECO:0000256" key="9">
    <source>
        <dbReference type="ARBA" id="ARBA00023180"/>
    </source>
</evidence>
<evidence type="ECO:0000256" key="16">
    <source>
        <dbReference type="RuleBase" id="RU361153"/>
    </source>
</evidence>
<keyword evidence="17" id="KW-0732">Signal</keyword>
<dbReference type="GO" id="GO:0071555">
    <property type="term" value="P:cell wall organization"/>
    <property type="evidence" value="ECO:0007669"/>
    <property type="project" value="UniProtKB-KW"/>
</dbReference>
<evidence type="ECO:0000256" key="1">
    <source>
        <dbReference type="ARBA" id="ARBA00004401"/>
    </source>
</evidence>
<dbReference type="Pfam" id="PF00150">
    <property type="entry name" value="Cellulase"/>
    <property type="match status" value="1"/>
</dbReference>
<dbReference type="EMBL" id="KZ772849">
    <property type="protein sequence ID" value="PTQ27879.1"/>
    <property type="molecule type" value="Genomic_DNA"/>
</dbReference>
<evidence type="ECO:0000256" key="8">
    <source>
        <dbReference type="ARBA" id="ARBA00023136"/>
    </source>
</evidence>
<proteinExistence type="inferred from homology"/>
<sequence length="403" mass="45668">MGIAALLCLAIVLSASSAARAWLPTKHPIIRGVNLGGLFVVEPWMMNDRWASMGCAGLNDEWQCVKSLGQKAADAAFKRHWSSWITKADIDEIVSYGLNTIRIPLGFWMKEDLVQSDEYFPRGGFKYLESVVRMAKKAGLYVILDLHAGPGGQFANQQFTGHSVSTPGFFTSANYERACQFLEWIAKIKHTNPNFATVGTLEVMNEPRSVTDEQRASLRNEFYPNAYNRIRQVEDDLNIAQEKRLHIQMMATSWGEGDPDLSWGGHSPYLALYDDHKYLVWDTGVPATRRDYMYHSCYNNVGAGSNSNDKPLLVGEWSLGVRDGTNSEFNLTRSDAVEWYKGWFAAQLHDYEMQKGWVFWTWKIDQLDGQNDFRWGYQRAVKAGVIPTNPAKAIAMNICDNYK</sequence>
<keyword evidence="7" id="KW-1133">Transmembrane helix</keyword>
<dbReference type="Gramene" id="Mp2g01900.1">
    <property type="protein sequence ID" value="Mp2g01900.1.cds1"/>
    <property type="gene ID" value="Mp2g01900"/>
</dbReference>
<dbReference type="OrthoDB" id="62120at2759"/>
<dbReference type="GO" id="GO:0004338">
    <property type="term" value="F:glucan exo-1,3-beta-glucosidase activity"/>
    <property type="evidence" value="ECO:0000318"/>
    <property type="project" value="GO_Central"/>
</dbReference>
<comment type="similarity">
    <text evidence="2 16">Belongs to the glycosyl hydrolase 5 (cellulase A) family.</text>
</comment>
<evidence type="ECO:0000256" key="13">
    <source>
        <dbReference type="ARBA" id="ARBA00037126"/>
    </source>
</evidence>
<keyword evidence="4" id="KW-0812">Transmembrane</keyword>
<evidence type="ECO:0000256" key="17">
    <source>
        <dbReference type="SAM" id="SignalP"/>
    </source>
</evidence>
<evidence type="ECO:0000256" key="12">
    <source>
        <dbReference type="ARBA" id="ARBA00036824"/>
    </source>
</evidence>
<dbReference type="GO" id="GO:0005886">
    <property type="term" value="C:plasma membrane"/>
    <property type="evidence" value="ECO:0007669"/>
    <property type="project" value="UniProtKB-SubCell"/>
</dbReference>
<evidence type="ECO:0000256" key="4">
    <source>
        <dbReference type="ARBA" id="ARBA00022692"/>
    </source>
</evidence>
<keyword evidence="3" id="KW-1003">Cell membrane</keyword>
<keyword evidence="11" id="KW-0961">Cell wall biogenesis/degradation</keyword>
<evidence type="ECO:0000259" key="18">
    <source>
        <dbReference type="Pfam" id="PF00150"/>
    </source>
</evidence>
<gene>
    <name evidence="19" type="ORF">MARPO_0180s0004</name>
</gene>
<organism evidence="19 20">
    <name type="scientific">Marchantia polymorpha</name>
    <name type="common">Common liverwort</name>
    <name type="synonym">Marchantia aquatica</name>
    <dbReference type="NCBI Taxonomy" id="3197"/>
    <lineage>
        <taxon>Eukaryota</taxon>
        <taxon>Viridiplantae</taxon>
        <taxon>Streptophyta</taxon>
        <taxon>Embryophyta</taxon>
        <taxon>Marchantiophyta</taxon>
        <taxon>Marchantiopsida</taxon>
        <taxon>Marchantiidae</taxon>
        <taxon>Marchantiales</taxon>
        <taxon>Marchantiaceae</taxon>
        <taxon>Marchantia</taxon>
    </lineage>
</organism>
<dbReference type="GO" id="GO:0009251">
    <property type="term" value="P:glucan catabolic process"/>
    <property type="evidence" value="ECO:0000318"/>
    <property type="project" value="GO_Central"/>
</dbReference>
<feature type="chain" id="PRO_5015313865" description="glucan 1,3-beta-glucosidase" evidence="17">
    <location>
        <begin position="22"/>
        <end position="403"/>
    </location>
</feature>
<dbReference type="PANTHER" id="PTHR31297:SF34">
    <property type="entry name" value="GLUCAN 1,3-BETA-GLUCOSIDASE 2"/>
    <property type="match status" value="1"/>
</dbReference>
<evidence type="ECO:0000256" key="7">
    <source>
        <dbReference type="ARBA" id="ARBA00022989"/>
    </source>
</evidence>
<reference evidence="20" key="1">
    <citation type="journal article" date="2017" name="Cell">
        <title>Insights into land plant evolution garnered from the Marchantia polymorpha genome.</title>
        <authorList>
            <person name="Bowman J.L."/>
            <person name="Kohchi T."/>
            <person name="Yamato K.T."/>
            <person name="Jenkins J."/>
            <person name="Shu S."/>
            <person name="Ishizaki K."/>
            <person name="Yamaoka S."/>
            <person name="Nishihama R."/>
            <person name="Nakamura Y."/>
            <person name="Berger F."/>
            <person name="Adam C."/>
            <person name="Aki S.S."/>
            <person name="Althoff F."/>
            <person name="Araki T."/>
            <person name="Arteaga-Vazquez M.A."/>
            <person name="Balasubrmanian S."/>
            <person name="Barry K."/>
            <person name="Bauer D."/>
            <person name="Boehm C.R."/>
            <person name="Briginshaw L."/>
            <person name="Caballero-Perez J."/>
            <person name="Catarino B."/>
            <person name="Chen F."/>
            <person name="Chiyoda S."/>
            <person name="Chovatia M."/>
            <person name="Davies K.M."/>
            <person name="Delmans M."/>
            <person name="Demura T."/>
            <person name="Dierschke T."/>
            <person name="Dolan L."/>
            <person name="Dorantes-Acosta A.E."/>
            <person name="Eklund D.M."/>
            <person name="Florent S.N."/>
            <person name="Flores-Sandoval E."/>
            <person name="Fujiyama A."/>
            <person name="Fukuzawa H."/>
            <person name="Galik B."/>
            <person name="Grimanelli D."/>
            <person name="Grimwood J."/>
            <person name="Grossniklaus U."/>
            <person name="Hamada T."/>
            <person name="Haseloff J."/>
            <person name="Hetherington A.J."/>
            <person name="Higo A."/>
            <person name="Hirakawa Y."/>
            <person name="Hundley H.N."/>
            <person name="Ikeda Y."/>
            <person name="Inoue K."/>
            <person name="Inoue S.I."/>
            <person name="Ishida S."/>
            <person name="Jia Q."/>
            <person name="Kakita M."/>
            <person name="Kanazawa T."/>
            <person name="Kawai Y."/>
            <person name="Kawashima T."/>
            <person name="Kennedy M."/>
            <person name="Kinose K."/>
            <person name="Kinoshita T."/>
            <person name="Kohara Y."/>
            <person name="Koide E."/>
            <person name="Komatsu K."/>
            <person name="Kopischke S."/>
            <person name="Kubo M."/>
            <person name="Kyozuka J."/>
            <person name="Lagercrantz U."/>
            <person name="Lin S.S."/>
            <person name="Lindquist E."/>
            <person name="Lipzen A.M."/>
            <person name="Lu C.W."/>
            <person name="De Luna E."/>
            <person name="Martienssen R.A."/>
            <person name="Minamino N."/>
            <person name="Mizutani M."/>
            <person name="Mizutani M."/>
            <person name="Mochizuki N."/>
            <person name="Monte I."/>
            <person name="Mosher R."/>
            <person name="Nagasaki H."/>
            <person name="Nakagami H."/>
            <person name="Naramoto S."/>
            <person name="Nishitani K."/>
            <person name="Ohtani M."/>
            <person name="Okamoto T."/>
            <person name="Okumura M."/>
            <person name="Phillips J."/>
            <person name="Pollak B."/>
            <person name="Reinders A."/>
            <person name="Rovekamp M."/>
            <person name="Sano R."/>
            <person name="Sawa S."/>
            <person name="Schmid M.W."/>
            <person name="Shirakawa M."/>
            <person name="Solano R."/>
            <person name="Spunde A."/>
            <person name="Suetsugu N."/>
            <person name="Sugano S."/>
            <person name="Sugiyama A."/>
            <person name="Sun R."/>
            <person name="Suzuki Y."/>
            <person name="Takenaka M."/>
            <person name="Takezawa D."/>
            <person name="Tomogane H."/>
            <person name="Tsuzuki M."/>
            <person name="Ueda T."/>
            <person name="Umeda M."/>
            <person name="Ward J.M."/>
            <person name="Watanabe Y."/>
            <person name="Yazaki K."/>
            <person name="Yokoyama R."/>
            <person name="Yoshitake Y."/>
            <person name="Yotsui I."/>
            <person name="Zachgo S."/>
            <person name="Schmutz J."/>
        </authorList>
    </citation>
    <scope>NUCLEOTIDE SEQUENCE [LARGE SCALE GENOMIC DNA]</scope>
    <source>
        <strain evidence="20">Tak-1</strain>
    </source>
</reference>
<accession>A0A2R6W1Y7</accession>
<name>A0A2R6W1Y7_MARPO</name>
<dbReference type="InterPro" id="IPR050386">
    <property type="entry name" value="Glycosyl_hydrolase_5"/>
</dbReference>
<protein>
    <recommendedName>
        <fullName evidence="14">glucan 1,3-beta-glucosidase</fullName>
        <ecNumber evidence="14">3.2.1.58</ecNumber>
    </recommendedName>
    <alternativeName>
        <fullName evidence="15">Exo-1,3-beta-glucanase D</fullName>
    </alternativeName>
</protein>